<accession>A0A399F2F1</accession>
<dbReference type="InterPro" id="IPR001853">
    <property type="entry name" value="DSBA-like_thioredoxin_dom"/>
</dbReference>
<feature type="domain" description="DSBA-like thioredoxin" evidence="2">
    <location>
        <begin position="4"/>
        <end position="161"/>
    </location>
</feature>
<dbReference type="Pfam" id="PF01323">
    <property type="entry name" value="DSBA"/>
    <property type="match status" value="1"/>
</dbReference>
<dbReference type="PANTHER" id="PTHR13887">
    <property type="entry name" value="GLUTATHIONE S-TRANSFERASE KAPPA"/>
    <property type="match status" value="1"/>
</dbReference>
<evidence type="ECO:0000256" key="1">
    <source>
        <dbReference type="SAM" id="Coils"/>
    </source>
</evidence>
<comment type="caution">
    <text evidence="3">The sequence shown here is derived from an EMBL/GenBank/DDBJ whole genome shotgun (WGS) entry which is preliminary data.</text>
</comment>
<dbReference type="PANTHER" id="PTHR13887:SF41">
    <property type="entry name" value="THIOREDOXIN SUPERFAMILY PROTEIN"/>
    <property type="match status" value="1"/>
</dbReference>
<proteinExistence type="predicted"/>
<protein>
    <submittedName>
        <fullName evidence="3">DSBA-like thioredoxin domain protein</fullName>
    </submittedName>
</protein>
<dbReference type="SUPFAM" id="SSF52833">
    <property type="entry name" value="Thioredoxin-like"/>
    <property type="match status" value="1"/>
</dbReference>
<evidence type="ECO:0000313" key="4">
    <source>
        <dbReference type="Proteomes" id="UP000265800"/>
    </source>
</evidence>
<name>A0A399F2F1_9DEIN</name>
<keyword evidence="1" id="KW-0175">Coiled coil</keyword>
<dbReference type="AlphaFoldDB" id="A0A399F2F1"/>
<organism evidence="3 4">
    <name type="scientific">Meiothermus luteus</name>
    <dbReference type="NCBI Taxonomy" id="2026184"/>
    <lineage>
        <taxon>Bacteria</taxon>
        <taxon>Thermotogati</taxon>
        <taxon>Deinococcota</taxon>
        <taxon>Deinococci</taxon>
        <taxon>Thermales</taxon>
        <taxon>Thermaceae</taxon>
        <taxon>Meiothermus</taxon>
    </lineage>
</organism>
<dbReference type="Proteomes" id="UP000265800">
    <property type="component" value="Unassembled WGS sequence"/>
</dbReference>
<gene>
    <name evidence="3" type="ORF">Mlute_00204</name>
</gene>
<evidence type="ECO:0000313" key="3">
    <source>
        <dbReference type="EMBL" id="RIH89955.1"/>
    </source>
</evidence>
<feature type="coiled-coil region" evidence="1">
    <location>
        <begin position="111"/>
        <end position="148"/>
    </location>
</feature>
<dbReference type="RefSeq" id="WP_119358918.1">
    <property type="nucleotide sequence ID" value="NZ_QWKZ01000003.1"/>
</dbReference>
<dbReference type="Gene3D" id="3.40.30.10">
    <property type="entry name" value="Glutaredoxin"/>
    <property type="match status" value="1"/>
</dbReference>
<dbReference type="GO" id="GO:0016491">
    <property type="term" value="F:oxidoreductase activity"/>
    <property type="evidence" value="ECO:0007669"/>
    <property type="project" value="InterPro"/>
</dbReference>
<dbReference type="EMBL" id="QWKZ01000003">
    <property type="protein sequence ID" value="RIH89955.1"/>
    <property type="molecule type" value="Genomic_DNA"/>
</dbReference>
<dbReference type="OrthoDB" id="4125991at2"/>
<sequence>MQNVTLYLDYLCPFAWRGLELVYAAAPYLGLEITLRHFSLEQHNHPQNRGLAQNPAWRIAQQPRSGPRGLLAFLASHAARQQGSAAHLRFALSLLRLHHQEGRPLDEESCVEAAQRAGLELERFLADLEEEEARRKELTYDLEAAAELGVFGTPTFVLPSGDAAYFRFTHLTVEPELAVNLWELFTAFLHNGAHVETLKRPQRQQGA</sequence>
<dbReference type="InterPro" id="IPR036249">
    <property type="entry name" value="Thioredoxin-like_sf"/>
</dbReference>
<keyword evidence="4" id="KW-1185">Reference proteome</keyword>
<reference evidence="3 4" key="1">
    <citation type="submission" date="2018-08" db="EMBL/GenBank/DDBJ databases">
        <title>Meiothermus luteus KCTC 52599 genome sequencing project.</title>
        <authorList>
            <person name="Da Costa M.S."/>
            <person name="Albuquerque L."/>
            <person name="Raposo P."/>
            <person name="Froufe H.J.C."/>
            <person name="Barroso C.S."/>
            <person name="Egas C."/>
        </authorList>
    </citation>
    <scope>NUCLEOTIDE SEQUENCE [LARGE SCALE GENOMIC DNA]</scope>
    <source>
        <strain evidence="3 4">KCTC 52599</strain>
    </source>
</reference>
<evidence type="ECO:0000259" key="2">
    <source>
        <dbReference type="Pfam" id="PF01323"/>
    </source>
</evidence>